<dbReference type="EC" id="3.2.1.21" evidence="3"/>
<keyword evidence="6 7" id="KW-0326">Glycosidase</keyword>
<dbReference type="eggNOG" id="COG1472">
    <property type="taxonomic scope" value="Bacteria"/>
</dbReference>
<evidence type="ECO:0000256" key="6">
    <source>
        <dbReference type="ARBA" id="ARBA00023295"/>
    </source>
</evidence>
<protein>
    <recommendedName>
        <fullName evidence="3">beta-glucosidase</fullName>
        <ecNumber evidence="3">3.2.1.21</ecNumber>
    </recommendedName>
</protein>
<evidence type="ECO:0000256" key="3">
    <source>
        <dbReference type="ARBA" id="ARBA00012744"/>
    </source>
</evidence>
<dbReference type="InterPro" id="IPR013783">
    <property type="entry name" value="Ig-like_fold"/>
</dbReference>
<dbReference type="KEGG" id="bcel:BcellWH2_01927"/>
<dbReference type="InterPro" id="IPR001764">
    <property type="entry name" value="Glyco_hydro_3_N"/>
</dbReference>
<accession>A0A0P0FV17</accession>
<gene>
    <name evidence="7" type="primary">bglX_3</name>
    <name evidence="7" type="ORF">BcellWH2_01927</name>
</gene>
<dbReference type="PRINTS" id="PR00133">
    <property type="entry name" value="GLHYDRLASE3"/>
</dbReference>
<dbReference type="STRING" id="246787.BcellWH2_01927"/>
<dbReference type="InterPro" id="IPR036881">
    <property type="entry name" value="Glyco_hydro_3_C_sf"/>
</dbReference>
<dbReference type="Gene3D" id="2.60.40.10">
    <property type="entry name" value="Immunoglobulins"/>
    <property type="match status" value="1"/>
</dbReference>
<dbReference type="Gene3D" id="3.20.20.300">
    <property type="entry name" value="Glycoside hydrolase, family 3, N-terminal domain"/>
    <property type="match status" value="1"/>
</dbReference>
<dbReference type="PANTHER" id="PTHR30620">
    <property type="entry name" value="PERIPLASMIC BETA-GLUCOSIDASE-RELATED"/>
    <property type="match status" value="1"/>
</dbReference>
<comment type="similarity">
    <text evidence="2">Belongs to the glycosyl hydrolase 3 family.</text>
</comment>
<dbReference type="InterPro" id="IPR002772">
    <property type="entry name" value="Glyco_hydro_3_C"/>
</dbReference>
<dbReference type="PATRIC" id="fig|246787.4.peg.1985"/>
<evidence type="ECO:0000256" key="5">
    <source>
        <dbReference type="ARBA" id="ARBA00022801"/>
    </source>
</evidence>
<proteinExistence type="inferred from homology"/>
<dbReference type="SMART" id="SM01217">
    <property type="entry name" value="Fn3_like"/>
    <property type="match status" value="1"/>
</dbReference>
<dbReference type="Pfam" id="PF01915">
    <property type="entry name" value="Glyco_hydro_3_C"/>
    <property type="match status" value="1"/>
</dbReference>
<dbReference type="InterPro" id="IPR026891">
    <property type="entry name" value="Fn3-like"/>
</dbReference>
<dbReference type="Proteomes" id="UP000061809">
    <property type="component" value="Chromosome"/>
</dbReference>
<evidence type="ECO:0000313" key="7">
    <source>
        <dbReference type="EMBL" id="ALJ59173.1"/>
    </source>
</evidence>
<comment type="catalytic activity">
    <reaction evidence="1">
        <text>Hydrolysis of terminal, non-reducing beta-D-glucosyl residues with release of beta-D-glucose.</text>
        <dbReference type="EC" id="3.2.1.21"/>
    </reaction>
</comment>
<dbReference type="SUPFAM" id="SSF52279">
    <property type="entry name" value="Beta-D-glucan exohydrolase, C-terminal domain"/>
    <property type="match status" value="1"/>
</dbReference>
<sequence>MNLKKVFTTFFICCVVFGSVAQNKRQPSIPGDIEIEKKIEALISKMSIEEKIGQMIQLEVNMVTYTDPEYSTEALLSKSEKELAEIIRKFDLGFYYDSKSMTDANGRPLPEAGYQFYTLSRAINNELGFKLDNDKLDLVFNTYHVGSILNMLGGSYASDVRTWHDAIRQIQESSLKHLNIPCVYGLDQVHGTNYSKGGTLFPQHIGMVATFNRDLAKRMGEICAYETRACGVPWIFGPTLDIGRKASWPRQYEGVGEDPYLAAEMGVSYLSGLQGDDPNHIGKYHVGTCLKHYFGYGAPDNGIDRTPANITEQDLREKHYAPFLRAFRSGALSAMTNSSILNGMNGVANKRYLTNWLKEDLNWDGMIVTDWGDIENIRVRDHIAPTKKEAIKLAVNAGVDMMMVPSEYGYGSLLKELVDDGSVSMDRINDAVRRILRLKFRIGLFEMPYTDVEDYPLFGSNEHAAVAKQMAIESEVLLKNENQTLPLKRGKKILICGPNANTMRGLNGGWSYSWQGNNVETFTTSYNTILKAMQNKFGVENIIYEPGVTYAEKEEWYVENTPEIEKVIEKAGAADYIMVCIGENSYAETTGNINDLNLSHNQKSLVKAVQTVGKPVILILNQGRPRLISDLVPDAQAVVNIMLPGNYGGDALADLVAGDENFSGRLPFTYPSHPNSFTTYDFKVCENRETMPGIYNYEAHTNVQWWFGEGLSYTKFDYSNFRVNKTKFTAKDELVFTVDVKNTGECKGKEVVMLFSSDLYASLIPDNRRLRAFDKIELEPGESKTVSLKIRGTDLAFVGAGGKWLLEKGDFNMMIGGKFLNITCVEDYCCTTPNIE</sequence>
<dbReference type="InterPro" id="IPR051915">
    <property type="entry name" value="Cellulose_Degrad_GH3"/>
</dbReference>
<dbReference type="Pfam" id="PF00933">
    <property type="entry name" value="Glyco_hydro_3"/>
    <property type="match status" value="1"/>
</dbReference>
<evidence type="ECO:0000256" key="1">
    <source>
        <dbReference type="ARBA" id="ARBA00000448"/>
    </source>
</evidence>
<organism evidence="7 8">
    <name type="scientific">Bacteroides cellulosilyticus</name>
    <dbReference type="NCBI Taxonomy" id="246787"/>
    <lineage>
        <taxon>Bacteria</taxon>
        <taxon>Pseudomonadati</taxon>
        <taxon>Bacteroidota</taxon>
        <taxon>Bacteroidia</taxon>
        <taxon>Bacteroidales</taxon>
        <taxon>Bacteroidaceae</taxon>
        <taxon>Bacteroides</taxon>
    </lineage>
</organism>
<dbReference type="PANTHER" id="PTHR30620:SF16">
    <property type="entry name" value="LYSOSOMAL BETA GLUCOSIDASE"/>
    <property type="match status" value="1"/>
</dbReference>
<dbReference type="GO" id="GO:0008422">
    <property type="term" value="F:beta-glucosidase activity"/>
    <property type="evidence" value="ECO:0007669"/>
    <property type="project" value="UniProtKB-EC"/>
</dbReference>
<dbReference type="InterPro" id="IPR036962">
    <property type="entry name" value="Glyco_hydro_3_N_sf"/>
</dbReference>
<keyword evidence="4" id="KW-0732">Signal</keyword>
<dbReference type="Pfam" id="PF14310">
    <property type="entry name" value="Fn3-like"/>
    <property type="match status" value="1"/>
</dbReference>
<dbReference type="SUPFAM" id="SSF51445">
    <property type="entry name" value="(Trans)glycosidases"/>
    <property type="match status" value="1"/>
</dbReference>
<dbReference type="Gene3D" id="3.40.50.1700">
    <property type="entry name" value="Glycoside hydrolase family 3 C-terminal domain"/>
    <property type="match status" value="1"/>
</dbReference>
<dbReference type="EMBL" id="CP012801">
    <property type="protein sequence ID" value="ALJ59173.1"/>
    <property type="molecule type" value="Genomic_DNA"/>
</dbReference>
<evidence type="ECO:0000256" key="2">
    <source>
        <dbReference type="ARBA" id="ARBA00005336"/>
    </source>
</evidence>
<dbReference type="RefSeq" id="WP_029429090.1">
    <property type="nucleotide sequence ID" value="NZ_CABMLT010000002.1"/>
</dbReference>
<reference evidence="7 8" key="1">
    <citation type="journal article" date="2015" name="Science">
        <title>Genetic determinants of in vivo fitness and diet responsiveness in multiple human gut Bacteroides.</title>
        <authorList>
            <person name="Wu M."/>
            <person name="McNulty N.P."/>
            <person name="Rodionov D.A."/>
            <person name="Khoroshkin M.S."/>
            <person name="Griffin N.W."/>
            <person name="Cheng J."/>
            <person name="Latreille P."/>
            <person name="Kerstetter R.A."/>
            <person name="Terrapon N."/>
            <person name="Henrissat B."/>
            <person name="Osterman A.L."/>
            <person name="Gordon J.I."/>
        </authorList>
    </citation>
    <scope>NUCLEOTIDE SEQUENCE [LARGE SCALE GENOMIC DNA]</scope>
    <source>
        <strain evidence="7 8">WH2</strain>
    </source>
</reference>
<evidence type="ECO:0000313" key="8">
    <source>
        <dbReference type="Proteomes" id="UP000061809"/>
    </source>
</evidence>
<dbReference type="InterPro" id="IPR017853">
    <property type="entry name" value="GH"/>
</dbReference>
<evidence type="ECO:0000256" key="4">
    <source>
        <dbReference type="ARBA" id="ARBA00022729"/>
    </source>
</evidence>
<dbReference type="AlphaFoldDB" id="A0A0P0FV17"/>
<dbReference type="GO" id="GO:0009251">
    <property type="term" value="P:glucan catabolic process"/>
    <property type="evidence" value="ECO:0007669"/>
    <property type="project" value="TreeGrafter"/>
</dbReference>
<keyword evidence="5 7" id="KW-0378">Hydrolase</keyword>
<name>A0A0P0FV17_9BACE</name>